<dbReference type="InterPro" id="IPR051829">
    <property type="entry name" value="Multiheme_Cytochr_ET"/>
</dbReference>
<dbReference type="Gene3D" id="1.10.1130.10">
    <property type="entry name" value="Flavocytochrome C3, Chain A"/>
    <property type="match status" value="2"/>
</dbReference>
<evidence type="ECO:0000313" key="2">
    <source>
        <dbReference type="EMBL" id="TQD36283.1"/>
    </source>
</evidence>
<evidence type="ECO:0000256" key="1">
    <source>
        <dbReference type="ARBA" id="ARBA00022729"/>
    </source>
</evidence>
<dbReference type="OrthoDB" id="9814800at2"/>
<protein>
    <submittedName>
        <fullName evidence="2">Cytochrome C</fullName>
    </submittedName>
</protein>
<keyword evidence="1" id="KW-0732">Signal</keyword>
<organism evidence="2 3">
    <name type="scientific">Haloflavibacter putidus</name>
    <dbReference type="NCBI Taxonomy" id="2576776"/>
    <lineage>
        <taxon>Bacteria</taxon>
        <taxon>Pseudomonadati</taxon>
        <taxon>Bacteroidota</taxon>
        <taxon>Flavobacteriia</taxon>
        <taxon>Flavobacteriales</taxon>
        <taxon>Flavobacteriaceae</taxon>
        <taxon>Haloflavibacter</taxon>
    </lineage>
</organism>
<dbReference type="AlphaFoldDB" id="A0A507ZID0"/>
<name>A0A507ZID0_9FLAO</name>
<proteinExistence type="predicted"/>
<dbReference type="PROSITE" id="PS51257">
    <property type="entry name" value="PROKAR_LIPOPROTEIN"/>
    <property type="match status" value="1"/>
</dbReference>
<dbReference type="SUPFAM" id="SSF48695">
    <property type="entry name" value="Multiheme cytochromes"/>
    <property type="match status" value="1"/>
</dbReference>
<dbReference type="PANTHER" id="PTHR35038">
    <property type="entry name" value="DISSIMILATORY SULFITE REDUCTASE SIRA"/>
    <property type="match status" value="1"/>
</dbReference>
<dbReference type="InterPro" id="IPR036280">
    <property type="entry name" value="Multihaem_cyt_sf"/>
</dbReference>
<comment type="caution">
    <text evidence="2">The sequence shown here is derived from an EMBL/GenBank/DDBJ whole genome shotgun (WGS) entry which is preliminary data.</text>
</comment>
<evidence type="ECO:0000313" key="3">
    <source>
        <dbReference type="Proteomes" id="UP000317169"/>
    </source>
</evidence>
<accession>A0A507ZID0</accession>
<sequence>MKNKIPLYYLMIFLTVVLSSCKKEGEYHSVIERIEAEEVEKDYHGDLSSEELLRGTELIKITEGEYTFLIPERKSQITSFACIECHSKPLSRMKSDVGQKAHWDIKINHAQTETMDCTTCHSPDNMNELRTLTDKKVDFNLSHKLCAQCHSSQFKDWKGGAHGKKVAGWAPPRASITCVNCHNPHDPGFDKRWPVQYNTQKAKERNEGIDH</sequence>
<reference evidence="2 3" key="1">
    <citation type="submission" date="2019-06" db="EMBL/GenBank/DDBJ databases">
        <title>Flavibacter putida gen. nov., sp. nov., a novel marine bacterium of the family Flavobacteriaceae isolated from coastal seawater.</title>
        <authorList>
            <person name="Feng X."/>
        </authorList>
    </citation>
    <scope>NUCLEOTIDE SEQUENCE [LARGE SCALE GENOMIC DNA]</scope>
    <source>
        <strain evidence="2 3">PLHSN227</strain>
    </source>
</reference>
<dbReference type="EMBL" id="VIAR01000011">
    <property type="protein sequence ID" value="TQD36283.1"/>
    <property type="molecule type" value="Genomic_DNA"/>
</dbReference>
<dbReference type="Proteomes" id="UP000317169">
    <property type="component" value="Unassembled WGS sequence"/>
</dbReference>
<keyword evidence="3" id="KW-1185">Reference proteome</keyword>
<gene>
    <name evidence="2" type="ORF">FKR84_10750</name>
</gene>
<dbReference type="RefSeq" id="WP_141422312.1">
    <property type="nucleotide sequence ID" value="NZ_VIAR01000011.1"/>
</dbReference>